<evidence type="ECO:0000256" key="1">
    <source>
        <dbReference type="SAM" id="MobiDB-lite"/>
    </source>
</evidence>
<dbReference type="EMBL" id="ML737836">
    <property type="protein sequence ID" value="KAE8359276.1"/>
    <property type="molecule type" value="Genomic_DNA"/>
</dbReference>
<dbReference type="Proteomes" id="UP000326268">
    <property type="component" value="Unassembled WGS sequence"/>
</dbReference>
<sequence>MVYNYQAMPDRTHDSGVLSTPSNPHGIPRNRFCRQGELDPSSNVEKLWVSLSLSLSDWRYLCQHGNDHRVKRLCLQFNPWLMMSLFTKRMVAL</sequence>
<evidence type="ECO:0000313" key="2">
    <source>
        <dbReference type="EMBL" id="KAE8359276.1"/>
    </source>
</evidence>
<proteinExistence type="predicted"/>
<feature type="region of interest" description="Disordered" evidence="1">
    <location>
        <begin position="1"/>
        <end position="29"/>
    </location>
</feature>
<protein>
    <submittedName>
        <fullName evidence="2">Uncharacterized protein</fullName>
    </submittedName>
</protein>
<dbReference type="AlphaFoldDB" id="A0A5N6ZQN0"/>
<dbReference type="GeneID" id="43655554"/>
<keyword evidence="3" id="KW-1185">Reference proteome</keyword>
<name>A0A5N6ZQN0_9EURO</name>
<dbReference type="RefSeq" id="XP_031922357.1">
    <property type="nucleotide sequence ID" value="XM_032071108.1"/>
</dbReference>
<evidence type="ECO:0000313" key="3">
    <source>
        <dbReference type="Proteomes" id="UP000326268"/>
    </source>
</evidence>
<reference evidence="2 3" key="1">
    <citation type="submission" date="2019-04" db="EMBL/GenBank/DDBJ databases">
        <title>Friends and foes A comparative genomics studyof 23 Aspergillus species from section Flavi.</title>
        <authorList>
            <consortium name="DOE Joint Genome Institute"/>
            <person name="Kjaerbolling I."/>
            <person name="Vesth T."/>
            <person name="Frisvad J.C."/>
            <person name="Nybo J.L."/>
            <person name="Theobald S."/>
            <person name="Kildgaard S."/>
            <person name="Isbrandt T."/>
            <person name="Kuo A."/>
            <person name="Sato A."/>
            <person name="Lyhne E.K."/>
            <person name="Kogle M.E."/>
            <person name="Wiebenga A."/>
            <person name="Kun R.S."/>
            <person name="Lubbers R.J."/>
            <person name="Makela M.R."/>
            <person name="Barry K."/>
            <person name="Chovatia M."/>
            <person name="Clum A."/>
            <person name="Daum C."/>
            <person name="Haridas S."/>
            <person name="He G."/>
            <person name="LaButti K."/>
            <person name="Lipzen A."/>
            <person name="Mondo S."/>
            <person name="Riley R."/>
            <person name="Salamov A."/>
            <person name="Simmons B.A."/>
            <person name="Magnuson J.K."/>
            <person name="Henrissat B."/>
            <person name="Mortensen U.H."/>
            <person name="Larsen T.O."/>
            <person name="Devries R.P."/>
            <person name="Grigoriev I.V."/>
            <person name="Machida M."/>
            <person name="Baker S.E."/>
            <person name="Andersen M.R."/>
        </authorList>
    </citation>
    <scope>NUCLEOTIDE SEQUENCE [LARGE SCALE GENOMIC DNA]</scope>
    <source>
        <strain evidence="2 3">CBS 763.97</strain>
    </source>
</reference>
<gene>
    <name evidence="2" type="ORF">BDV27DRAFT_149729</name>
</gene>
<accession>A0A5N6ZQN0</accession>
<organism evidence="2 3">
    <name type="scientific">Aspergillus caelatus</name>
    <dbReference type="NCBI Taxonomy" id="61420"/>
    <lineage>
        <taxon>Eukaryota</taxon>
        <taxon>Fungi</taxon>
        <taxon>Dikarya</taxon>
        <taxon>Ascomycota</taxon>
        <taxon>Pezizomycotina</taxon>
        <taxon>Eurotiomycetes</taxon>
        <taxon>Eurotiomycetidae</taxon>
        <taxon>Eurotiales</taxon>
        <taxon>Aspergillaceae</taxon>
        <taxon>Aspergillus</taxon>
        <taxon>Aspergillus subgen. Circumdati</taxon>
    </lineage>
</organism>